<dbReference type="Gene3D" id="3.40.50.1820">
    <property type="entry name" value="alpha/beta hydrolase"/>
    <property type="match status" value="1"/>
</dbReference>
<organism evidence="2 3">
    <name type="scientific">Cudoniella acicularis</name>
    <dbReference type="NCBI Taxonomy" id="354080"/>
    <lineage>
        <taxon>Eukaryota</taxon>
        <taxon>Fungi</taxon>
        <taxon>Dikarya</taxon>
        <taxon>Ascomycota</taxon>
        <taxon>Pezizomycotina</taxon>
        <taxon>Leotiomycetes</taxon>
        <taxon>Helotiales</taxon>
        <taxon>Tricladiaceae</taxon>
        <taxon>Cudoniella</taxon>
    </lineage>
</organism>
<dbReference type="AlphaFoldDB" id="A0A8H4RQ97"/>
<gene>
    <name evidence="2" type="ORF">G7Y89_g5148</name>
</gene>
<dbReference type="SUPFAM" id="SSF53474">
    <property type="entry name" value="alpha/beta-Hydrolases"/>
    <property type="match status" value="1"/>
</dbReference>
<evidence type="ECO:0000313" key="3">
    <source>
        <dbReference type="Proteomes" id="UP000566819"/>
    </source>
</evidence>
<evidence type="ECO:0000313" key="2">
    <source>
        <dbReference type="EMBL" id="KAF4632979.1"/>
    </source>
</evidence>
<dbReference type="InterPro" id="IPR002925">
    <property type="entry name" value="Dienelactn_hydro"/>
</dbReference>
<keyword evidence="3" id="KW-1185">Reference proteome</keyword>
<reference evidence="2 3" key="1">
    <citation type="submission" date="2020-03" db="EMBL/GenBank/DDBJ databases">
        <title>Draft Genome Sequence of Cudoniella acicularis.</title>
        <authorList>
            <person name="Buettner E."/>
            <person name="Kellner H."/>
        </authorList>
    </citation>
    <scope>NUCLEOTIDE SEQUENCE [LARGE SCALE GENOMIC DNA]</scope>
    <source>
        <strain evidence="2 3">DSM 108380</strain>
    </source>
</reference>
<sequence length="229" mass="26242">MFGRDEQLGEVKYDYSRIQKEDAYIAEPFGNNVHKERAIILLTDDGGLWYSSCMLLFKADQFAGAGYLTVVPNYQGKIRRKNSSQVEDITDRDRQRIIHDALLYIRYERHIDKIGAVGYKDGAQWVLQLLGKGLPNFQKKNNNSTVDAGFIADPWYCNTHNAASQLWPKLEKPINISVRDEDINFGTESSQNLLGEGFLHRRAVKTQAEVFAKKQAFIQAIIWMEEHLA</sequence>
<dbReference type="InterPro" id="IPR029058">
    <property type="entry name" value="AB_hydrolase_fold"/>
</dbReference>
<dbReference type="GO" id="GO:0016787">
    <property type="term" value="F:hydrolase activity"/>
    <property type="evidence" value="ECO:0007669"/>
    <property type="project" value="InterPro"/>
</dbReference>
<proteinExistence type="predicted"/>
<protein>
    <recommendedName>
        <fullName evidence="1">Dienelactone hydrolase domain-containing protein</fullName>
    </recommendedName>
</protein>
<evidence type="ECO:0000259" key="1">
    <source>
        <dbReference type="Pfam" id="PF01738"/>
    </source>
</evidence>
<dbReference type="Proteomes" id="UP000566819">
    <property type="component" value="Unassembled WGS sequence"/>
</dbReference>
<dbReference type="EMBL" id="JAAMPI010000301">
    <property type="protein sequence ID" value="KAF4632979.1"/>
    <property type="molecule type" value="Genomic_DNA"/>
</dbReference>
<name>A0A8H4RQ97_9HELO</name>
<feature type="domain" description="Dienelactone hydrolase" evidence="1">
    <location>
        <begin position="22"/>
        <end position="212"/>
    </location>
</feature>
<dbReference type="OrthoDB" id="17560at2759"/>
<comment type="caution">
    <text evidence="2">The sequence shown here is derived from an EMBL/GenBank/DDBJ whole genome shotgun (WGS) entry which is preliminary data.</text>
</comment>
<dbReference type="Pfam" id="PF01738">
    <property type="entry name" value="DLH"/>
    <property type="match status" value="1"/>
</dbReference>
<accession>A0A8H4RQ97</accession>